<evidence type="ECO:0000256" key="5">
    <source>
        <dbReference type="SAM" id="Phobius"/>
    </source>
</evidence>
<comment type="caution">
    <text evidence="7">The sequence shown here is derived from an EMBL/GenBank/DDBJ whole genome shotgun (WGS) entry which is preliminary data.</text>
</comment>
<feature type="transmembrane region" description="Helical" evidence="5">
    <location>
        <begin position="42"/>
        <end position="61"/>
    </location>
</feature>
<dbReference type="PROSITE" id="PS50011">
    <property type="entry name" value="PROTEIN_KINASE_DOM"/>
    <property type="match status" value="1"/>
</dbReference>
<dbReference type="GO" id="GO:0005524">
    <property type="term" value="F:ATP binding"/>
    <property type="evidence" value="ECO:0007669"/>
    <property type="project" value="UniProtKB-UniRule"/>
</dbReference>
<reference evidence="7" key="1">
    <citation type="submission" date="2023-05" db="EMBL/GenBank/DDBJ databases">
        <title>Nepenthes gracilis genome sequencing.</title>
        <authorList>
            <person name="Fukushima K."/>
        </authorList>
    </citation>
    <scope>NUCLEOTIDE SEQUENCE</scope>
    <source>
        <strain evidence="7">SING2019-196</strain>
    </source>
</reference>
<dbReference type="PANTHER" id="PTHR47989:SF47">
    <property type="entry name" value="SERINE_THREONINE-PROTEIN KINASE PBL28-RELATED"/>
    <property type="match status" value="1"/>
</dbReference>
<evidence type="ECO:0000313" key="7">
    <source>
        <dbReference type="EMBL" id="GMH23584.1"/>
    </source>
</evidence>
<evidence type="ECO:0000256" key="1">
    <source>
        <dbReference type="ARBA" id="ARBA00022527"/>
    </source>
</evidence>
<name>A0AAD3T6V2_NEPGR</name>
<evidence type="ECO:0000313" key="8">
    <source>
        <dbReference type="Proteomes" id="UP001279734"/>
    </source>
</evidence>
<keyword evidence="1" id="KW-0418">Kinase</keyword>
<dbReference type="AlphaFoldDB" id="A0AAD3T6V2"/>
<keyword evidence="1" id="KW-0723">Serine/threonine-protein kinase</keyword>
<proteinExistence type="predicted"/>
<dbReference type="GO" id="GO:0004674">
    <property type="term" value="F:protein serine/threonine kinase activity"/>
    <property type="evidence" value="ECO:0007669"/>
    <property type="project" value="UniProtKB-KW"/>
</dbReference>
<evidence type="ECO:0000256" key="3">
    <source>
        <dbReference type="ARBA" id="ARBA00022840"/>
    </source>
</evidence>
<dbReference type="EMBL" id="BSYO01000026">
    <property type="protein sequence ID" value="GMH23584.1"/>
    <property type="molecule type" value="Genomic_DNA"/>
</dbReference>
<dbReference type="InterPro" id="IPR011009">
    <property type="entry name" value="Kinase-like_dom_sf"/>
</dbReference>
<keyword evidence="3 4" id="KW-0067">ATP-binding</keyword>
<dbReference type="Proteomes" id="UP001279734">
    <property type="component" value="Unassembled WGS sequence"/>
</dbReference>
<feature type="binding site" evidence="4">
    <location>
        <position position="126"/>
    </location>
    <ligand>
        <name>ATP</name>
        <dbReference type="ChEBI" id="CHEBI:30616"/>
    </ligand>
</feature>
<dbReference type="InterPro" id="IPR000719">
    <property type="entry name" value="Prot_kinase_dom"/>
</dbReference>
<keyword evidence="2 4" id="KW-0547">Nucleotide-binding</keyword>
<dbReference type="PANTHER" id="PTHR47989">
    <property type="entry name" value="OS01G0750732 PROTEIN"/>
    <property type="match status" value="1"/>
</dbReference>
<organism evidence="7 8">
    <name type="scientific">Nepenthes gracilis</name>
    <name type="common">Slender pitcher plant</name>
    <dbReference type="NCBI Taxonomy" id="150966"/>
    <lineage>
        <taxon>Eukaryota</taxon>
        <taxon>Viridiplantae</taxon>
        <taxon>Streptophyta</taxon>
        <taxon>Embryophyta</taxon>
        <taxon>Tracheophyta</taxon>
        <taxon>Spermatophyta</taxon>
        <taxon>Magnoliopsida</taxon>
        <taxon>eudicotyledons</taxon>
        <taxon>Gunneridae</taxon>
        <taxon>Pentapetalae</taxon>
        <taxon>Caryophyllales</taxon>
        <taxon>Nepenthaceae</taxon>
        <taxon>Nepenthes</taxon>
    </lineage>
</organism>
<accession>A0AAD3T6V2</accession>
<evidence type="ECO:0000256" key="2">
    <source>
        <dbReference type="ARBA" id="ARBA00022741"/>
    </source>
</evidence>
<evidence type="ECO:0000256" key="4">
    <source>
        <dbReference type="PROSITE-ProRule" id="PRU10141"/>
    </source>
</evidence>
<keyword evidence="5" id="KW-0472">Membrane</keyword>
<keyword evidence="8" id="KW-1185">Reference proteome</keyword>
<feature type="domain" description="Protein kinase" evidence="6">
    <location>
        <begin position="99"/>
        <end position="130"/>
    </location>
</feature>
<dbReference type="SUPFAM" id="SSF56112">
    <property type="entry name" value="Protein kinase-like (PK-like)"/>
    <property type="match status" value="1"/>
</dbReference>
<sequence>MKLDTSSAKAILNGLLVFKMNNFASSLDGKFGGDRKKSNCSNGYSVAAVGLAMMFGAFVSLKTMVYKNSCGSQWSSMFLTGGFGWRFTFSEIQESTKNFDLSSIIGVGGFGNVYLGTIDGNQVAVKRRNR</sequence>
<protein>
    <recommendedName>
        <fullName evidence="6">Protein kinase domain-containing protein</fullName>
    </recommendedName>
</protein>
<keyword evidence="1" id="KW-0808">Transferase</keyword>
<dbReference type="Gene3D" id="3.30.200.20">
    <property type="entry name" value="Phosphorylase Kinase, domain 1"/>
    <property type="match status" value="1"/>
</dbReference>
<dbReference type="PROSITE" id="PS00107">
    <property type="entry name" value="PROTEIN_KINASE_ATP"/>
    <property type="match status" value="1"/>
</dbReference>
<keyword evidence="5" id="KW-1133">Transmembrane helix</keyword>
<keyword evidence="5" id="KW-0812">Transmembrane</keyword>
<gene>
    <name evidence="7" type="ORF">Nepgr_025427</name>
</gene>
<dbReference type="InterPro" id="IPR017441">
    <property type="entry name" value="Protein_kinase_ATP_BS"/>
</dbReference>
<evidence type="ECO:0000259" key="6">
    <source>
        <dbReference type="PROSITE" id="PS50011"/>
    </source>
</evidence>